<feature type="compositionally biased region" description="Acidic residues" evidence="1">
    <location>
        <begin position="51"/>
        <end position="66"/>
    </location>
</feature>
<dbReference type="AlphaFoldDB" id="M0GXM3"/>
<gene>
    <name evidence="2" type="ORF">C454_18564</name>
</gene>
<reference evidence="2 3" key="1">
    <citation type="journal article" date="2014" name="PLoS Genet.">
        <title>Phylogenetically driven sequencing of extremely halophilic archaea reveals strategies for static and dynamic osmo-response.</title>
        <authorList>
            <person name="Becker E.A."/>
            <person name="Seitzer P.M."/>
            <person name="Tritt A."/>
            <person name="Larsen D."/>
            <person name="Krusor M."/>
            <person name="Yao A.I."/>
            <person name="Wu D."/>
            <person name="Madern D."/>
            <person name="Eisen J.A."/>
            <person name="Darling A.E."/>
            <person name="Facciotti M.T."/>
        </authorList>
    </citation>
    <scope>NUCLEOTIDE SEQUENCE [LARGE SCALE GENOMIC DNA]</scope>
    <source>
        <strain evidence="3">ATCC 33959 / DSM 4427 / JCM 8863 / NBRC 102184 / NCIMB 2188 / Ma 2.38</strain>
    </source>
</reference>
<evidence type="ECO:0000256" key="1">
    <source>
        <dbReference type="SAM" id="MobiDB-lite"/>
    </source>
</evidence>
<evidence type="ECO:0000313" key="2">
    <source>
        <dbReference type="EMBL" id="ELZ76328.1"/>
    </source>
</evidence>
<keyword evidence="3" id="KW-1185">Reference proteome</keyword>
<organism evidence="2 3">
    <name type="scientific">Haloferax gibbonsii (strain ATCC 33959 / DSM 4427 / JCM 8863 / NBRC 102184 / NCIMB 2188 / Ma 2.38)</name>
    <dbReference type="NCBI Taxonomy" id="1227459"/>
    <lineage>
        <taxon>Archaea</taxon>
        <taxon>Methanobacteriati</taxon>
        <taxon>Methanobacteriota</taxon>
        <taxon>Stenosarchaea group</taxon>
        <taxon>Halobacteria</taxon>
        <taxon>Halobacteriales</taxon>
        <taxon>Haloferacaceae</taxon>
        <taxon>Haloferax</taxon>
    </lineage>
</organism>
<feature type="region of interest" description="Disordered" evidence="1">
    <location>
        <begin position="94"/>
        <end position="124"/>
    </location>
</feature>
<evidence type="ECO:0000313" key="3">
    <source>
        <dbReference type="Proteomes" id="UP000011571"/>
    </source>
</evidence>
<sequence length="124" mass="14538">MSDEPPTPPTNLPTEVVNALNKLGQNRLRDVAHYAEELAEHKEREGRLEEESPEEELEERSDDLPDDVPTKATITIKEINDNRYYYWQWRERETKSSPNIKARSTPMSRKDFHGLERHHTPCAK</sequence>
<feature type="compositionally biased region" description="Basic and acidic residues" evidence="1">
    <location>
        <begin position="108"/>
        <end position="124"/>
    </location>
</feature>
<proteinExistence type="predicted"/>
<feature type="region of interest" description="Disordered" evidence="1">
    <location>
        <begin position="39"/>
        <end position="72"/>
    </location>
</feature>
<name>M0GXM3_HALGM</name>
<feature type="compositionally biased region" description="Basic and acidic residues" evidence="1">
    <location>
        <begin position="39"/>
        <end position="50"/>
    </location>
</feature>
<comment type="caution">
    <text evidence="2">The sequence shown here is derived from an EMBL/GenBank/DDBJ whole genome shotgun (WGS) entry which is preliminary data.</text>
</comment>
<dbReference type="EMBL" id="AOLJ01000027">
    <property type="protein sequence ID" value="ELZ76328.1"/>
    <property type="molecule type" value="Genomic_DNA"/>
</dbReference>
<accession>M0GXM3</accession>
<protein>
    <submittedName>
        <fullName evidence="2">Uncharacterized protein</fullName>
    </submittedName>
</protein>
<dbReference type="Proteomes" id="UP000011571">
    <property type="component" value="Unassembled WGS sequence"/>
</dbReference>